<keyword evidence="1" id="KW-1133">Transmembrane helix</keyword>
<sequence length="387" mass="43155">MSPFNRPCSSTLPLHHEEQGTQSSYQKVYNTTDLVSFVPADLGIPRLLTQSAMPSSIVEIYAPLMVGAFVTSVLYGVTVMQMYIYYQTSQRDPRWMRLFVFYLLLAETTNTILDVGIVFEPLILRYGSEIPLIRSPLFLRADGVMTVLISTPVQMFMAWRIKIITQSRIPALVIAVFSFTAMAGGVWTTVSVSLQPDYQQFADFRAAPITWLVFSAVTDILVSCFLVYSLVSLKSRKRNDFSNDIISRLIRYNVQTGTITSVAALADAIVFITNSSATVFFSWDLCIAKLYSLSLLSSLNARSSAKALKAYEPNPLFNSSEEESSTTLNFRAPPLMSVAPSDNVYELRTVSSSSSPHLKRDLEAPEIYVEQEVFSRRDSGISHPSAL</sequence>
<dbReference type="Pfam" id="PF20152">
    <property type="entry name" value="DUF6534"/>
    <property type="match status" value="1"/>
</dbReference>
<keyword evidence="4" id="KW-1185">Reference proteome</keyword>
<evidence type="ECO:0000259" key="2">
    <source>
        <dbReference type="Pfam" id="PF20152"/>
    </source>
</evidence>
<dbReference type="Proteomes" id="UP000219338">
    <property type="component" value="Unassembled WGS sequence"/>
</dbReference>
<protein>
    <recommendedName>
        <fullName evidence="2">DUF6534 domain-containing protein</fullName>
    </recommendedName>
</protein>
<accession>A0A284RKY1</accession>
<feature type="transmembrane region" description="Helical" evidence="1">
    <location>
        <begin position="60"/>
        <end position="86"/>
    </location>
</feature>
<feature type="transmembrane region" description="Helical" evidence="1">
    <location>
        <begin position="171"/>
        <end position="189"/>
    </location>
</feature>
<dbReference type="PANTHER" id="PTHR40465:SF1">
    <property type="entry name" value="DUF6534 DOMAIN-CONTAINING PROTEIN"/>
    <property type="match status" value="1"/>
</dbReference>
<feature type="domain" description="DUF6534" evidence="2">
    <location>
        <begin position="215"/>
        <end position="304"/>
    </location>
</feature>
<organism evidence="3 4">
    <name type="scientific">Armillaria ostoyae</name>
    <name type="common">Armillaria root rot fungus</name>
    <dbReference type="NCBI Taxonomy" id="47428"/>
    <lineage>
        <taxon>Eukaryota</taxon>
        <taxon>Fungi</taxon>
        <taxon>Dikarya</taxon>
        <taxon>Basidiomycota</taxon>
        <taxon>Agaricomycotina</taxon>
        <taxon>Agaricomycetes</taxon>
        <taxon>Agaricomycetidae</taxon>
        <taxon>Agaricales</taxon>
        <taxon>Marasmiineae</taxon>
        <taxon>Physalacriaceae</taxon>
        <taxon>Armillaria</taxon>
    </lineage>
</organism>
<feature type="transmembrane region" description="Helical" evidence="1">
    <location>
        <begin position="98"/>
        <end position="119"/>
    </location>
</feature>
<dbReference type="OMA" id="MFMAWRI"/>
<dbReference type="OrthoDB" id="3265526at2759"/>
<dbReference type="InterPro" id="IPR045339">
    <property type="entry name" value="DUF6534"/>
</dbReference>
<dbReference type="STRING" id="47428.A0A284RKY1"/>
<reference evidence="4" key="1">
    <citation type="journal article" date="2017" name="Nat. Ecol. Evol.">
        <title>Genome expansion and lineage-specific genetic innovations in the forest pathogenic fungi Armillaria.</title>
        <authorList>
            <person name="Sipos G."/>
            <person name="Prasanna A.N."/>
            <person name="Walter M.C."/>
            <person name="O'Connor E."/>
            <person name="Balint B."/>
            <person name="Krizsan K."/>
            <person name="Kiss B."/>
            <person name="Hess J."/>
            <person name="Varga T."/>
            <person name="Slot J."/>
            <person name="Riley R."/>
            <person name="Boka B."/>
            <person name="Rigling D."/>
            <person name="Barry K."/>
            <person name="Lee J."/>
            <person name="Mihaltcheva S."/>
            <person name="LaButti K."/>
            <person name="Lipzen A."/>
            <person name="Waldron R."/>
            <person name="Moloney N.M."/>
            <person name="Sperisen C."/>
            <person name="Kredics L."/>
            <person name="Vagvoelgyi C."/>
            <person name="Patrignani A."/>
            <person name="Fitzpatrick D."/>
            <person name="Nagy I."/>
            <person name="Doyle S."/>
            <person name="Anderson J.B."/>
            <person name="Grigoriev I.V."/>
            <person name="Gueldener U."/>
            <person name="Muensterkoetter M."/>
            <person name="Nagy L.G."/>
        </authorList>
    </citation>
    <scope>NUCLEOTIDE SEQUENCE [LARGE SCALE GENOMIC DNA]</scope>
    <source>
        <strain evidence="4">C18/9</strain>
    </source>
</reference>
<proteinExistence type="predicted"/>
<feature type="transmembrane region" description="Helical" evidence="1">
    <location>
        <begin position="139"/>
        <end position="159"/>
    </location>
</feature>
<keyword evidence="1" id="KW-0472">Membrane</keyword>
<evidence type="ECO:0000256" key="1">
    <source>
        <dbReference type="SAM" id="Phobius"/>
    </source>
</evidence>
<gene>
    <name evidence="3" type="ORF">ARMOST_12791</name>
</gene>
<name>A0A284RKY1_ARMOS</name>
<dbReference type="AlphaFoldDB" id="A0A284RKY1"/>
<evidence type="ECO:0000313" key="3">
    <source>
        <dbReference type="EMBL" id="SJL09413.1"/>
    </source>
</evidence>
<keyword evidence="1" id="KW-0812">Transmembrane</keyword>
<dbReference type="EMBL" id="FUEG01000010">
    <property type="protein sequence ID" value="SJL09413.1"/>
    <property type="molecule type" value="Genomic_DNA"/>
</dbReference>
<dbReference type="PANTHER" id="PTHR40465">
    <property type="entry name" value="CHROMOSOME 1, WHOLE GENOME SHOTGUN SEQUENCE"/>
    <property type="match status" value="1"/>
</dbReference>
<evidence type="ECO:0000313" key="4">
    <source>
        <dbReference type="Proteomes" id="UP000219338"/>
    </source>
</evidence>
<feature type="transmembrane region" description="Helical" evidence="1">
    <location>
        <begin position="209"/>
        <end position="231"/>
    </location>
</feature>
<feature type="transmembrane region" description="Helical" evidence="1">
    <location>
        <begin position="252"/>
        <end position="273"/>
    </location>
</feature>